<dbReference type="AlphaFoldDB" id="A0A9P1FQH7"/>
<evidence type="ECO:0000313" key="3">
    <source>
        <dbReference type="EMBL" id="CAL1137816.1"/>
    </source>
</evidence>
<proteinExistence type="predicted"/>
<gene>
    <name evidence="2" type="ORF">C1SCF055_LOCUS11975</name>
</gene>
<feature type="region of interest" description="Disordered" evidence="1">
    <location>
        <begin position="199"/>
        <end position="242"/>
    </location>
</feature>
<reference evidence="3" key="2">
    <citation type="submission" date="2024-04" db="EMBL/GenBank/DDBJ databases">
        <authorList>
            <person name="Chen Y."/>
            <person name="Shah S."/>
            <person name="Dougan E. K."/>
            <person name="Thang M."/>
            <person name="Chan C."/>
        </authorList>
    </citation>
    <scope>NUCLEOTIDE SEQUENCE [LARGE SCALE GENOMIC DNA]</scope>
</reference>
<accession>A0A9P1FQH7</accession>
<organism evidence="2">
    <name type="scientific">Cladocopium goreaui</name>
    <dbReference type="NCBI Taxonomy" id="2562237"/>
    <lineage>
        <taxon>Eukaryota</taxon>
        <taxon>Sar</taxon>
        <taxon>Alveolata</taxon>
        <taxon>Dinophyceae</taxon>
        <taxon>Suessiales</taxon>
        <taxon>Symbiodiniaceae</taxon>
        <taxon>Cladocopium</taxon>
    </lineage>
</organism>
<feature type="compositionally biased region" description="Polar residues" evidence="1">
    <location>
        <begin position="481"/>
        <end position="493"/>
    </location>
</feature>
<protein>
    <submittedName>
        <fullName evidence="2">Uncharacterized protein</fullName>
    </submittedName>
</protein>
<sequence>ESNLYLKDPSYWNYWDRPTKPGYPADDQVQSYVTSPPAVWWEQRRLWRQKWKQLGTGDEGEAIFPYSGQPPPGWNGRCVKEPGLLKADWGRPKLWWEWLEGPQDPLDWKSGLASAVKSAAGDFLGQFWDDEKCTLPIKLSSPVSKYWAEDGQAGFDLEQTGAPWPRRGTYRRNKADQKVYADWDQEKWLAEHTLRRSTQKGFPRALTPRGLENATPRFEDRFGEDEPATLDPHLPRPASLPDLRQYPASQQEAMMKDARMESFDGNVDALGLASMGTEMLGMDLLDMKAYKRLLQAEPEWVDKFMQGKVSQEQHPVAYGVDEKTFELLKEPKHPLIHPTPPPWNAANVLKEFPTFEQVWKGRMKRALDAAANMSRFSGSAAREAQDELDHTWQQLSKKPDNSARGLIQRAEAEAEAERGAEPPVVTANQESEVRMNAMSTANAADVSRVAEDPLERVAARGTGLTKGADATLPDAEKMDFQDSSSSSQRGATNAQQTSQRSVSSSSQSQDAYASISGTSKVDPVADPLESSLPAELVFWTCFSRQGWMLPPGRLSSFL</sequence>
<keyword evidence="4" id="KW-1185">Reference proteome</keyword>
<evidence type="ECO:0000256" key="1">
    <source>
        <dbReference type="SAM" id="MobiDB-lite"/>
    </source>
</evidence>
<name>A0A9P1FQH7_9DINO</name>
<evidence type="ECO:0000313" key="4">
    <source>
        <dbReference type="Proteomes" id="UP001152797"/>
    </source>
</evidence>
<dbReference type="Proteomes" id="UP001152797">
    <property type="component" value="Unassembled WGS sequence"/>
</dbReference>
<evidence type="ECO:0000313" key="2">
    <source>
        <dbReference type="EMBL" id="CAI3984441.1"/>
    </source>
</evidence>
<dbReference type="EMBL" id="CAMXCT020000890">
    <property type="protein sequence ID" value="CAL1137816.1"/>
    <property type="molecule type" value="Genomic_DNA"/>
</dbReference>
<reference evidence="2" key="1">
    <citation type="submission" date="2022-10" db="EMBL/GenBank/DDBJ databases">
        <authorList>
            <person name="Chen Y."/>
            <person name="Dougan E. K."/>
            <person name="Chan C."/>
            <person name="Rhodes N."/>
            <person name="Thang M."/>
        </authorList>
    </citation>
    <scope>NUCLEOTIDE SEQUENCE</scope>
</reference>
<feature type="compositionally biased region" description="Low complexity" evidence="1">
    <location>
        <begin position="494"/>
        <end position="516"/>
    </location>
</feature>
<comment type="caution">
    <text evidence="2">The sequence shown here is derived from an EMBL/GenBank/DDBJ whole genome shotgun (WGS) entry which is preliminary data.</text>
</comment>
<dbReference type="EMBL" id="CAMXCT030000890">
    <property type="protein sequence ID" value="CAL4771753.1"/>
    <property type="molecule type" value="Genomic_DNA"/>
</dbReference>
<feature type="non-terminal residue" evidence="2">
    <location>
        <position position="558"/>
    </location>
</feature>
<feature type="region of interest" description="Disordered" evidence="1">
    <location>
        <begin position="457"/>
        <end position="520"/>
    </location>
</feature>
<dbReference type="EMBL" id="CAMXCT010000890">
    <property type="protein sequence ID" value="CAI3984441.1"/>
    <property type="molecule type" value="Genomic_DNA"/>
</dbReference>
<dbReference type="OrthoDB" id="434652at2759"/>